<feature type="compositionally biased region" description="Low complexity" evidence="1">
    <location>
        <begin position="310"/>
        <end position="319"/>
    </location>
</feature>
<feature type="compositionally biased region" description="Acidic residues" evidence="1">
    <location>
        <begin position="130"/>
        <end position="142"/>
    </location>
</feature>
<dbReference type="GeneID" id="8585499"/>
<sequence length="325" mass="37010">MVPWKESTVITSSKTGREKWIEALGEGFRNQLEKVGTRRAYICRSHFPSGEVHGRRSVYSLPRLAADGDVADTSNLYFSEGDNGFEIIEDSRVADNEESFVLLNTDGEEDGEDSEESYGEQETDSSFVPESEESWSDDSEVEEGETSGNLEYAFVDLNCLIDSLKYCRQCHSEAIEAAVLKPSGYAVSVSRELSIRKQFLLEVESFNSLSTIYHPKSYYFHKNFPLRVQLTVLHWNSLKIEWYNNERHYTGLKAFYNKSNKEAVFKKRKSSGTHSWRRVVLEGVRSHQTQASTHNVPLSVSPDPNHMTDDYSSPNNYSSSDDDMI</sequence>
<evidence type="ECO:0000313" key="3">
    <source>
        <dbReference type="Proteomes" id="UP000008549"/>
    </source>
</evidence>
<dbReference type="EMBL" id="HE600961">
    <property type="protein sequence ID" value="CAP34222.2"/>
    <property type="molecule type" value="Genomic_DNA"/>
</dbReference>
<dbReference type="CTD" id="8585499"/>
<evidence type="ECO:0000256" key="1">
    <source>
        <dbReference type="SAM" id="MobiDB-lite"/>
    </source>
</evidence>
<reference evidence="2 3" key="2">
    <citation type="journal article" date="2011" name="PLoS Genet.">
        <title>Caenorhabditis briggsae recombinant inbred line genotypes reveal inter-strain incompatibility and the evolution of recombination.</title>
        <authorList>
            <person name="Ross J.A."/>
            <person name="Koboldt D.C."/>
            <person name="Staisch J.E."/>
            <person name="Chamberlin H.M."/>
            <person name="Gupta B.P."/>
            <person name="Miller R.D."/>
            <person name="Baird S.E."/>
            <person name="Haag E.S."/>
        </authorList>
    </citation>
    <scope>NUCLEOTIDE SEQUENCE [LARGE SCALE GENOMIC DNA]</scope>
    <source>
        <strain evidence="2 3">AF16</strain>
    </source>
</reference>
<dbReference type="InParanoid" id="A8XNY2"/>
<evidence type="ECO:0000313" key="4">
    <source>
        <dbReference type="WormBase" id="CBG16179"/>
    </source>
</evidence>
<dbReference type="KEGG" id="cbr:CBG_16179"/>
<dbReference type="Proteomes" id="UP000008549">
    <property type="component" value="Unassembled WGS sequence"/>
</dbReference>
<evidence type="ECO:0000313" key="2">
    <source>
        <dbReference type="EMBL" id="CAP34222.2"/>
    </source>
</evidence>
<dbReference type="RefSeq" id="XP_002643506.2">
    <property type="nucleotide sequence ID" value="XM_002643460.2"/>
</dbReference>
<keyword evidence="3" id="KW-1185">Reference proteome</keyword>
<feature type="region of interest" description="Disordered" evidence="1">
    <location>
        <begin position="105"/>
        <end position="142"/>
    </location>
</feature>
<accession>A8XNY2</accession>
<gene>
    <name evidence="2 4" type="ORF">CBG16179</name>
    <name evidence="2" type="ORF">CBG_16179</name>
</gene>
<name>A8XNY2_CAEBR</name>
<protein>
    <submittedName>
        <fullName evidence="2">Protein CBG16179</fullName>
    </submittedName>
</protein>
<organism evidence="2 3">
    <name type="scientific">Caenorhabditis briggsae</name>
    <dbReference type="NCBI Taxonomy" id="6238"/>
    <lineage>
        <taxon>Eukaryota</taxon>
        <taxon>Metazoa</taxon>
        <taxon>Ecdysozoa</taxon>
        <taxon>Nematoda</taxon>
        <taxon>Chromadorea</taxon>
        <taxon>Rhabditida</taxon>
        <taxon>Rhabditina</taxon>
        <taxon>Rhabditomorpha</taxon>
        <taxon>Rhabditoidea</taxon>
        <taxon>Rhabditidae</taxon>
        <taxon>Peloderinae</taxon>
        <taxon>Caenorhabditis</taxon>
    </lineage>
</organism>
<feature type="compositionally biased region" description="Polar residues" evidence="1">
    <location>
        <begin position="288"/>
        <end position="298"/>
    </location>
</feature>
<dbReference type="WormBase" id="CBG16179">
    <property type="protein sequence ID" value="CBP35830"/>
    <property type="gene ID" value="WBGene00036205"/>
</dbReference>
<reference evidence="2 3" key="1">
    <citation type="journal article" date="2003" name="PLoS Biol.">
        <title>The genome sequence of Caenorhabditis briggsae: a platform for comparative genomics.</title>
        <authorList>
            <person name="Stein L.D."/>
            <person name="Bao Z."/>
            <person name="Blasiar D."/>
            <person name="Blumenthal T."/>
            <person name="Brent M.R."/>
            <person name="Chen N."/>
            <person name="Chinwalla A."/>
            <person name="Clarke L."/>
            <person name="Clee C."/>
            <person name="Coghlan A."/>
            <person name="Coulson A."/>
            <person name="D'Eustachio P."/>
            <person name="Fitch D.H."/>
            <person name="Fulton L.A."/>
            <person name="Fulton R.E."/>
            <person name="Griffiths-Jones S."/>
            <person name="Harris T.W."/>
            <person name="Hillier L.W."/>
            <person name="Kamath R."/>
            <person name="Kuwabara P.E."/>
            <person name="Mardis E.R."/>
            <person name="Marra M.A."/>
            <person name="Miner T.L."/>
            <person name="Minx P."/>
            <person name="Mullikin J.C."/>
            <person name="Plumb R.W."/>
            <person name="Rogers J."/>
            <person name="Schein J.E."/>
            <person name="Sohrmann M."/>
            <person name="Spieth J."/>
            <person name="Stajich J.E."/>
            <person name="Wei C."/>
            <person name="Willey D."/>
            <person name="Wilson R.K."/>
            <person name="Durbin R."/>
            <person name="Waterston R.H."/>
        </authorList>
    </citation>
    <scope>NUCLEOTIDE SEQUENCE [LARGE SCALE GENOMIC DNA]</scope>
    <source>
        <strain evidence="2 3">AF16</strain>
    </source>
</reference>
<feature type="region of interest" description="Disordered" evidence="1">
    <location>
        <begin position="288"/>
        <end position="325"/>
    </location>
</feature>
<feature type="compositionally biased region" description="Acidic residues" evidence="1">
    <location>
        <begin position="106"/>
        <end position="123"/>
    </location>
</feature>
<proteinExistence type="predicted"/>
<dbReference type="AlphaFoldDB" id="A8XNY2"/>
<dbReference type="HOGENOM" id="CLU_855876_0_0_1"/>